<name>A0A1T5M645_9FIRM</name>
<dbReference type="GO" id="GO:0051539">
    <property type="term" value="F:4 iron, 4 sulfur cluster binding"/>
    <property type="evidence" value="ECO:0007669"/>
    <property type="project" value="UniProtKB-KW"/>
</dbReference>
<dbReference type="NCBIfam" id="NF010321">
    <property type="entry name" value="PRK13758.1"/>
    <property type="match status" value="1"/>
</dbReference>
<dbReference type="OrthoDB" id="9808591at2"/>
<evidence type="ECO:0000256" key="1">
    <source>
        <dbReference type="ARBA" id="ARBA00001966"/>
    </source>
</evidence>
<dbReference type="RefSeq" id="WP_079494003.1">
    <property type="nucleotide sequence ID" value="NZ_FUZT01000010.1"/>
</dbReference>
<evidence type="ECO:0000313" key="9">
    <source>
        <dbReference type="EMBL" id="SKC83605.1"/>
    </source>
</evidence>
<dbReference type="EMBL" id="FUZT01000010">
    <property type="protein sequence ID" value="SKC83605.1"/>
    <property type="molecule type" value="Genomic_DNA"/>
</dbReference>
<evidence type="ECO:0000256" key="3">
    <source>
        <dbReference type="ARBA" id="ARBA00022691"/>
    </source>
</evidence>
<evidence type="ECO:0000256" key="4">
    <source>
        <dbReference type="ARBA" id="ARBA00022723"/>
    </source>
</evidence>
<dbReference type="AlphaFoldDB" id="A0A1T5M645"/>
<keyword evidence="5" id="KW-0408">Iron</keyword>
<dbReference type="SUPFAM" id="SSF102114">
    <property type="entry name" value="Radical SAM enzymes"/>
    <property type="match status" value="1"/>
</dbReference>
<dbReference type="PANTHER" id="PTHR43273">
    <property type="entry name" value="ANAEROBIC SULFATASE-MATURATING ENZYME HOMOLOG ASLB-RELATED"/>
    <property type="match status" value="1"/>
</dbReference>
<comment type="cofactor">
    <cofactor evidence="1">
        <name>[4Fe-4S] cluster</name>
        <dbReference type="ChEBI" id="CHEBI:49883"/>
    </cofactor>
</comment>
<dbReference type="SFLD" id="SFLDG01072">
    <property type="entry name" value="dehydrogenase_like"/>
    <property type="match status" value="1"/>
</dbReference>
<comment type="similarity">
    <text evidence="7">Belongs to the radical SAM superfamily. Anaerobic sulfatase-maturating enzyme family.</text>
</comment>
<dbReference type="SFLD" id="SFLDG01067">
    <property type="entry name" value="SPASM/twitch_domain_containing"/>
    <property type="match status" value="1"/>
</dbReference>
<dbReference type="InterPro" id="IPR023885">
    <property type="entry name" value="4Fe4S-binding_SPASM_dom"/>
</dbReference>
<reference evidence="9 10" key="1">
    <citation type="submission" date="2017-02" db="EMBL/GenBank/DDBJ databases">
        <authorList>
            <person name="Peterson S.W."/>
        </authorList>
    </citation>
    <scope>NUCLEOTIDE SEQUENCE [LARGE SCALE GENOMIC DNA]</scope>
    <source>
        <strain evidence="9 10">M1</strain>
    </source>
</reference>
<dbReference type="PROSITE" id="PS51918">
    <property type="entry name" value="RADICAL_SAM"/>
    <property type="match status" value="1"/>
</dbReference>
<dbReference type="InterPro" id="IPR058240">
    <property type="entry name" value="rSAM_sf"/>
</dbReference>
<protein>
    <recommendedName>
        <fullName evidence="8">Radical SAM core domain-containing protein</fullName>
    </recommendedName>
</protein>
<dbReference type="GO" id="GO:0016491">
    <property type="term" value="F:oxidoreductase activity"/>
    <property type="evidence" value="ECO:0007669"/>
    <property type="project" value="InterPro"/>
</dbReference>
<gene>
    <name evidence="9" type="ORF">SAMN02194393_03951</name>
</gene>
<dbReference type="Proteomes" id="UP000190285">
    <property type="component" value="Unassembled WGS sequence"/>
</dbReference>
<dbReference type="Gene3D" id="3.20.20.70">
    <property type="entry name" value="Aldolase class I"/>
    <property type="match status" value="1"/>
</dbReference>
<keyword evidence="10" id="KW-1185">Reference proteome</keyword>
<evidence type="ECO:0000256" key="5">
    <source>
        <dbReference type="ARBA" id="ARBA00023004"/>
    </source>
</evidence>
<evidence type="ECO:0000256" key="7">
    <source>
        <dbReference type="ARBA" id="ARBA00023601"/>
    </source>
</evidence>
<dbReference type="NCBIfam" id="TIGR04085">
    <property type="entry name" value="rSAM_more_4Fe4S"/>
    <property type="match status" value="1"/>
</dbReference>
<dbReference type="InterPro" id="IPR047207">
    <property type="entry name" value="SPASM_anSME"/>
</dbReference>
<organism evidence="9 10">
    <name type="scientific">Maledivibacter halophilus</name>
    <dbReference type="NCBI Taxonomy" id="36842"/>
    <lineage>
        <taxon>Bacteria</taxon>
        <taxon>Bacillati</taxon>
        <taxon>Bacillota</taxon>
        <taxon>Clostridia</taxon>
        <taxon>Peptostreptococcales</taxon>
        <taxon>Caminicellaceae</taxon>
        <taxon>Maledivibacter</taxon>
    </lineage>
</organism>
<keyword evidence="2" id="KW-0004">4Fe-4S</keyword>
<dbReference type="InterPro" id="IPR023867">
    <property type="entry name" value="Sulphatase_maturase_rSAM"/>
</dbReference>
<keyword evidence="6" id="KW-0411">Iron-sulfur</keyword>
<feature type="domain" description="Radical SAM core" evidence="8">
    <location>
        <begin position="1"/>
        <end position="227"/>
    </location>
</feature>
<keyword evidence="4" id="KW-0479">Metal-binding</keyword>
<evidence type="ECO:0000256" key="6">
    <source>
        <dbReference type="ARBA" id="ARBA00023014"/>
    </source>
</evidence>
<dbReference type="CDD" id="cd01335">
    <property type="entry name" value="Radical_SAM"/>
    <property type="match status" value="1"/>
</dbReference>
<dbReference type="STRING" id="36842.SAMN02194393_03951"/>
<dbReference type="SFLD" id="SFLDG01384">
    <property type="entry name" value="thioether_bond_formation_requi"/>
    <property type="match status" value="1"/>
</dbReference>
<dbReference type="InterPro" id="IPR034485">
    <property type="entry name" value="Anaerobic_Cys-type_sulfatase-m"/>
</dbReference>
<evidence type="ECO:0000259" key="8">
    <source>
        <dbReference type="PROSITE" id="PS51918"/>
    </source>
</evidence>
<accession>A0A1T5M645</accession>
<dbReference type="Pfam" id="PF04055">
    <property type="entry name" value="Radical_SAM"/>
    <property type="match status" value="1"/>
</dbReference>
<dbReference type="InterPro" id="IPR013785">
    <property type="entry name" value="Aldolase_TIM"/>
</dbReference>
<evidence type="ECO:0000313" key="10">
    <source>
        <dbReference type="Proteomes" id="UP000190285"/>
    </source>
</evidence>
<dbReference type="SFLD" id="SFLDF00289">
    <property type="entry name" value="anaerobic_Cys-type_sulfatase-m"/>
    <property type="match status" value="1"/>
</dbReference>
<dbReference type="SFLD" id="SFLDG01386">
    <property type="entry name" value="main_SPASM_domain-containing"/>
    <property type="match status" value="1"/>
</dbReference>
<dbReference type="CDD" id="cd21120">
    <property type="entry name" value="SPASM_anSME"/>
    <property type="match status" value="1"/>
</dbReference>
<proteinExistence type="inferred from homology"/>
<keyword evidence="3" id="KW-0949">S-adenosyl-L-methionine</keyword>
<dbReference type="NCBIfam" id="TIGR03942">
    <property type="entry name" value="sulfatase_rSAM"/>
    <property type="match status" value="1"/>
</dbReference>
<dbReference type="SFLD" id="SFLDS00029">
    <property type="entry name" value="Radical_SAM"/>
    <property type="match status" value="1"/>
</dbReference>
<dbReference type="InterPro" id="IPR007197">
    <property type="entry name" value="rSAM"/>
</dbReference>
<dbReference type="PANTHER" id="PTHR43273:SF3">
    <property type="entry name" value="ANAEROBIC SULFATASE-MATURATING ENZYME HOMOLOG ASLB-RELATED"/>
    <property type="match status" value="1"/>
</dbReference>
<evidence type="ECO:0000256" key="2">
    <source>
        <dbReference type="ARBA" id="ARBA00022485"/>
    </source>
</evidence>
<sequence>MPELSFLIKPASSSCNLSCKYCFYHSLSEQRSVKNYEMMDLKTLEIIVKKGLEEGERKVNFSFQGGEPTLAGLNFFKKLIEYQKKYNFKKLTIENSIQTNGILIDEKWAEFLSINNFLVGLSLDGPKDVHDMHRIDNNNKGSYNRVMKVVDLLNKHKVQYNILYVVTKYSAKHGRKIYNFFKKHKFRYIQFIQCLDALGENFGTNPYSLDPKIYGKFLIDTFDCWYKDITEGKYMMSIRYFDNIASMLLGNMPEACGMMGSCCCQFVIESNGNVYPCDFYATDDYLMGNIKEMDFKELYESETAKKFITDSLPADEKCIQCKYKNICRGGCRRHREPFKDGKPVLNYFCSSYKTFFEYSIPKFQRIL</sequence>
<dbReference type="Pfam" id="PF13186">
    <property type="entry name" value="SPASM"/>
    <property type="match status" value="1"/>
</dbReference>
<dbReference type="GO" id="GO:0046872">
    <property type="term" value="F:metal ion binding"/>
    <property type="evidence" value="ECO:0007669"/>
    <property type="project" value="UniProtKB-KW"/>
</dbReference>